<evidence type="ECO:0000256" key="4">
    <source>
        <dbReference type="ARBA" id="ARBA00022989"/>
    </source>
</evidence>
<evidence type="ECO:0000313" key="9">
    <source>
        <dbReference type="Proteomes" id="UP000240481"/>
    </source>
</evidence>
<evidence type="ECO:0000313" key="8">
    <source>
        <dbReference type="EMBL" id="PSW27038.1"/>
    </source>
</evidence>
<proteinExistence type="predicted"/>
<dbReference type="RefSeq" id="WP_048897298.1">
    <property type="nucleotide sequence ID" value="NZ_AP024852.1"/>
</dbReference>
<comment type="subcellular location">
    <subcellularLocation>
        <location evidence="1">Cell membrane</location>
        <topology evidence="1">Multi-pass membrane protein</topology>
    </subcellularLocation>
</comment>
<evidence type="ECO:0000256" key="2">
    <source>
        <dbReference type="ARBA" id="ARBA00022475"/>
    </source>
</evidence>
<feature type="domain" description="EamA" evidence="7">
    <location>
        <begin position="148"/>
        <end position="278"/>
    </location>
</feature>
<feature type="transmembrane region" description="Helical" evidence="6">
    <location>
        <begin position="35"/>
        <end position="54"/>
    </location>
</feature>
<feature type="transmembrane region" description="Helical" evidence="6">
    <location>
        <begin position="263"/>
        <end position="282"/>
    </location>
</feature>
<dbReference type="SUPFAM" id="SSF103481">
    <property type="entry name" value="Multidrug resistance efflux transporter EmrE"/>
    <property type="match status" value="2"/>
</dbReference>
<dbReference type="OrthoDB" id="8370318at2"/>
<evidence type="ECO:0000256" key="6">
    <source>
        <dbReference type="SAM" id="Phobius"/>
    </source>
</evidence>
<gene>
    <name evidence="8" type="ORF">C9I94_03400</name>
</gene>
<keyword evidence="3 6" id="KW-0812">Transmembrane</keyword>
<protein>
    <submittedName>
        <fullName evidence="8">EamA/RhaT family transporter</fullName>
    </submittedName>
</protein>
<evidence type="ECO:0000259" key="7">
    <source>
        <dbReference type="Pfam" id="PF00892"/>
    </source>
</evidence>
<keyword evidence="2" id="KW-1003">Cell membrane</keyword>
<feature type="transmembrane region" description="Helical" evidence="6">
    <location>
        <begin position="205"/>
        <end position="224"/>
    </location>
</feature>
<evidence type="ECO:0000256" key="5">
    <source>
        <dbReference type="ARBA" id="ARBA00023136"/>
    </source>
</evidence>
<keyword evidence="4 6" id="KW-1133">Transmembrane helix</keyword>
<keyword evidence="9" id="KW-1185">Reference proteome</keyword>
<feature type="transmembrane region" description="Helical" evidence="6">
    <location>
        <begin position="145"/>
        <end position="162"/>
    </location>
</feature>
<dbReference type="GO" id="GO:0005886">
    <property type="term" value="C:plasma membrane"/>
    <property type="evidence" value="ECO:0007669"/>
    <property type="project" value="UniProtKB-SubCell"/>
</dbReference>
<dbReference type="PANTHER" id="PTHR42920:SF5">
    <property type="entry name" value="EAMA DOMAIN-CONTAINING PROTEIN"/>
    <property type="match status" value="1"/>
</dbReference>
<feature type="transmembrane region" description="Helical" evidence="6">
    <location>
        <begin position="121"/>
        <end position="139"/>
    </location>
</feature>
<dbReference type="Pfam" id="PF00892">
    <property type="entry name" value="EamA"/>
    <property type="match status" value="2"/>
</dbReference>
<evidence type="ECO:0000256" key="1">
    <source>
        <dbReference type="ARBA" id="ARBA00004651"/>
    </source>
</evidence>
<evidence type="ECO:0000256" key="3">
    <source>
        <dbReference type="ARBA" id="ARBA00022692"/>
    </source>
</evidence>
<reference evidence="8 9" key="1">
    <citation type="submission" date="2018-01" db="EMBL/GenBank/DDBJ databases">
        <title>Whole genome sequencing of Histamine producing bacteria.</title>
        <authorList>
            <person name="Butler K."/>
        </authorList>
    </citation>
    <scope>NUCLEOTIDE SEQUENCE [LARGE SCALE GENOMIC DNA]</scope>
    <source>
        <strain evidence="8 9">DSM 24669</strain>
    </source>
</reference>
<accession>A0A0J8VGH3</accession>
<dbReference type="InterPro" id="IPR000620">
    <property type="entry name" value="EamA_dom"/>
</dbReference>
<feature type="transmembrane region" description="Helical" evidence="6">
    <location>
        <begin position="66"/>
        <end position="85"/>
    </location>
</feature>
<feature type="transmembrane region" description="Helical" evidence="6">
    <location>
        <begin position="97"/>
        <end position="114"/>
    </location>
</feature>
<feature type="transmembrane region" description="Helical" evidence="6">
    <location>
        <begin position="236"/>
        <end position="257"/>
    </location>
</feature>
<dbReference type="PANTHER" id="PTHR42920">
    <property type="entry name" value="OS03G0707200 PROTEIN-RELATED"/>
    <property type="match status" value="1"/>
</dbReference>
<dbReference type="InterPro" id="IPR051258">
    <property type="entry name" value="Diverse_Substrate_Transporter"/>
</dbReference>
<dbReference type="AlphaFoldDB" id="A0A0J8VGH3"/>
<dbReference type="Proteomes" id="UP000240481">
    <property type="component" value="Unassembled WGS sequence"/>
</dbReference>
<organism evidence="8 9">
    <name type="scientific">Photobacterium swingsii</name>
    <dbReference type="NCBI Taxonomy" id="680026"/>
    <lineage>
        <taxon>Bacteria</taxon>
        <taxon>Pseudomonadati</taxon>
        <taxon>Pseudomonadota</taxon>
        <taxon>Gammaproteobacteria</taxon>
        <taxon>Vibrionales</taxon>
        <taxon>Vibrionaceae</taxon>
        <taxon>Photobacterium</taxon>
    </lineage>
</organism>
<keyword evidence="5 6" id="KW-0472">Membrane</keyword>
<sequence length="299" mass="33132">MTLERRAEFLLLFTTFCASAGWIFSKEVIQGLPPFGFMGLRFLTASLILLPFCLKHFKAVALGDVLRSMSVGCLLGGALLCWIYAISVSDTLGEGAFIMSLSVLLAPLVAWGLFKHKPVREFWLSLPFAVIGLMLLSLSQGWQGSISQLWFLLAAFFLALHFNFNSRFAQRMPVMLLTCIQLFVTGIMGLLLSTSVEAWPSAIPSAIWGWFALSVLFATSLRYLTQTMGQQRVTAANAAIIMILEPIWTVLLSILWYKEAMPAAKILGCSLILFSLLLYRGLSNPKIRALIKRSDPHAS</sequence>
<feature type="transmembrane region" description="Helical" evidence="6">
    <location>
        <begin position="174"/>
        <end position="193"/>
    </location>
</feature>
<feature type="domain" description="EamA" evidence="7">
    <location>
        <begin position="7"/>
        <end position="137"/>
    </location>
</feature>
<dbReference type="EMBL" id="PYLZ01000001">
    <property type="protein sequence ID" value="PSW27038.1"/>
    <property type="molecule type" value="Genomic_DNA"/>
</dbReference>
<dbReference type="InterPro" id="IPR037185">
    <property type="entry name" value="EmrE-like"/>
</dbReference>
<comment type="caution">
    <text evidence="8">The sequence shown here is derived from an EMBL/GenBank/DDBJ whole genome shotgun (WGS) entry which is preliminary data.</text>
</comment>
<name>A0A0J8VGH3_9GAMM</name>